<keyword evidence="1" id="KW-1133">Transmembrane helix</keyword>
<gene>
    <name evidence="2" type="ORF">SAMN04489707_1001175</name>
</gene>
<evidence type="ECO:0000313" key="2">
    <source>
        <dbReference type="EMBL" id="SFU31237.1"/>
    </source>
</evidence>
<evidence type="ECO:0000256" key="1">
    <source>
        <dbReference type="SAM" id="Phobius"/>
    </source>
</evidence>
<dbReference type="EMBL" id="FPBX01000001">
    <property type="protein sequence ID" value="SFU31237.1"/>
    <property type="molecule type" value="Genomic_DNA"/>
</dbReference>
<protein>
    <submittedName>
        <fullName evidence="2">Uncharacterized protein</fullName>
    </submittedName>
</protein>
<evidence type="ECO:0000313" key="3">
    <source>
        <dbReference type="Proteomes" id="UP000183656"/>
    </source>
</evidence>
<reference evidence="2 3" key="1">
    <citation type="submission" date="2016-10" db="EMBL/GenBank/DDBJ databases">
        <authorList>
            <person name="de Groot N.N."/>
        </authorList>
    </citation>
    <scope>NUCLEOTIDE SEQUENCE [LARGE SCALE GENOMIC DNA]</scope>
    <source>
        <strain evidence="2 3">R-24608</strain>
    </source>
</reference>
<accession>A0A1I7F4W8</accession>
<keyword evidence="1" id="KW-0812">Transmembrane</keyword>
<keyword evidence="1" id="KW-0472">Membrane</keyword>
<dbReference type="OrthoDB" id="5637990at2"/>
<keyword evidence="3" id="KW-1185">Reference proteome</keyword>
<name>A0A1I7F4W8_9BURK</name>
<dbReference type="AlphaFoldDB" id="A0A1I7F4W8"/>
<organism evidence="2 3">
    <name type="scientific">Paenacidovorax caeni</name>
    <dbReference type="NCBI Taxonomy" id="343013"/>
    <lineage>
        <taxon>Bacteria</taxon>
        <taxon>Pseudomonadati</taxon>
        <taxon>Pseudomonadota</taxon>
        <taxon>Betaproteobacteria</taxon>
        <taxon>Burkholderiales</taxon>
        <taxon>Comamonadaceae</taxon>
        <taxon>Paenacidovorax</taxon>
    </lineage>
</organism>
<dbReference type="Proteomes" id="UP000183656">
    <property type="component" value="Unassembled WGS sequence"/>
</dbReference>
<proteinExistence type="predicted"/>
<sequence length="227" mass="25205">MKTPLCPSCKAVLPKLPQRKTKCKACGEYMFVKSTPDNREKRLMTQAQADAAEQAWTDRYEREKVETRAQLMQPALAGDRNAVLRMIANSQDPEELERWWLLLIEIDLAKLARQGVRTVQLTAGKARDRLCPVCRALDQSIIGVGAGARAVMPENCTCSTKGLLSVSGWIKQPNGSGYVDMSAGSTRSVPPRQMPHRNEERAGVSWRFTLVVFGMLFALLAVAGMLR</sequence>
<dbReference type="STRING" id="343013.SAMN04489707_1001175"/>
<feature type="transmembrane region" description="Helical" evidence="1">
    <location>
        <begin position="204"/>
        <end position="226"/>
    </location>
</feature>
<dbReference type="RefSeq" id="WP_054255455.1">
    <property type="nucleotide sequence ID" value="NZ_CYIG01000007.1"/>
</dbReference>